<comment type="caution">
    <text evidence="2">The sequence shown here is derived from an EMBL/GenBank/DDBJ whole genome shotgun (WGS) entry which is preliminary data.</text>
</comment>
<evidence type="ECO:0000256" key="1">
    <source>
        <dbReference type="SAM" id="Phobius"/>
    </source>
</evidence>
<dbReference type="AlphaFoldDB" id="A0A1G2MR44"/>
<reference evidence="2 3" key="1">
    <citation type="journal article" date="2016" name="Nat. Commun.">
        <title>Thousands of microbial genomes shed light on interconnected biogeochemical processes in an aquifer system.</title>
        <authorList>
            <person name="Anantharaman K."/>
            <person name="Brown C.T."/>
            <person name="Hug L.A."/>
            <person name="Sharon I."/>
            <person name="Castelle C.J."/>
            <person name="Probst A.J."/>
            <person name="Thomas B.C."/>
            <person name="Singh A."/>
            <person name="Wilkins M.J."/>
            <person name="Karaoz U."/>
            <person name="Brodie E.L."/>
            <person name="Williams K.H."/>
            <person name="Hubbard S.S."/>
            <person name="Banfield J.F."/>
        </authorList>
    </citation>
    <scope>NUCLEOTIDE SEQUENCE [LARGE SCALE GENOMIC DNA]</scope>
</reference>
<keyword evidence="1" id="KW-0472">Membrane</keyword>
<gene>
    <name evidence="2" type="ORF">A3C06_04790</name>
</gene>
<dbReference type="EMBL" id="MHRQ01000022">
    <property type="protein sequence ID" value="OHA26328.1"/>
    <property type="molecule type" value="Genomic_DNA"/>
</dbReference>
<name>A0A1G2MR44_9BACT</name>
<protein>
    <submittedName>
        <fullName evidence="2">Uncharacterized protein</fullName>
    </submittedName>
</protein>
<evidence type="ECO:0000313" key="3">
    <source>
        <dbReference type="Proteomes" id="UP000177565"/>
    </source>
</evidence>
<organism evidence="2 3">
    <name type="scientific">Candidatus Taylorbacteria bacterium RIFCSPHIGHO2_02_FULL_46_13</name>
    <dbReference type="NCBI Taxonomy" id="1802312"/>
    <lineage>
        <taxon>Bacteria</taxon>
        <taxon>Candidatus Tayloriibacteriota</taxon>
    </lineage>
</organism>
<sequence length="78" mass="8538">MQSDSLCLFGLALIIFALFGGLPFFTMKNVWLRCLGLITMSAGVLVGYGIMCAAIKEQENGNKNIKLPQTNDIIVTNR</sequence>
<keyword evidence="1" id="KW-0812">Transmembrane</keyword>
<feature type="transmembrane region" description="Helical" evidence="1">
    <location>
        <begin position="7"/>
        <end position="24"/>
    </location>
</feature>
<evidence type="ECO:0000313" key="2">
    <source>
        <dbReference type="EMBL" id="OHA26328.1"/>
    </source>
</evidence>
<keyword evidence="1" id="KW-1133">Transmembrane helix</keyword>
<feature type="transmembrane region" description="Helical" evidence="1">
    <location>
        <begin position="30"/>
        <end position="55"/>
    </location>
</feature>
<proteinExistence type="predicted"/>
<dbReference type="STRING" id="1802312.A3C06_04790"/>
<dbReference type="Proteomes" id="UP000177565">
    <property type="component" value="Unassembled WGS sequence"/>
</dbReference>
<accession>A0A1G2MR44</accession>